<feature type="compositionally biased region" description="Basic residues" evidence="1">
    <location>
        <begin position="152"/>
        <end position="169"/>
    </location>
</feature>
<reference evidence="3 4" key="1">
    <citation type="journal article" date="2010" name="Nat. Biotechnol.">
        <title>Genome sequence of the model mushroom Schizophyllum commune.</title>
        <authorList>
            <person name="Ohm R.A."/>
            <person name="de Jong J.F."/>
            <person name="Lugones L.G."/>
            <person name="Aerts A."/>
            <person name="Kothe E."/>
            <person name="Stajich J.E."/>
            <person name="de Vries R.P."/>
            <person name="Record E."/>
            <person name="Levasseur A."/>
            <person name="Baker S.E."/>
            <person name="Bartholomew K.A."/>
            <person name="Coutinho P.M."/>
            <person name="Erdmann S."/>
            <person name="Fowler T.J."/>
            <person name="Gathman A.C."/>
            <person name="Lombard V."/>
            <person name="Henrissat B."/>
            <person name="Knabe N."/>
            <person name="Kuees U."/>
            <person name="Lilly W.W."/>
            <person name="Lindquist E."/>
            <person name="Lucas S."/>
            <person name="Magnuson J.K."/>
            <person name="Piumi F."/>
            <person name="Raudaskoski M."/>
            <person name="Salamov A."/>
            <person name="Schmutz J."/>
            <person name="Schwarze F.W.M.R."/>
            <person name="vanKuyk P.A."/>
            <person name="Horton J.S."/>
            <person name="Grigoriev I.V."/>
            <person name="Woesten H.A.B."/>
        </authorList>
    </citation>
    <scope>NUCLEOTIDE SEQUENCE [LARGE SCALE GENOMIC DNA]</scope>
    <source>
        <strain evidence="4">H4-8 / FGSC 9210</strain>
    </source>
</reference>
<evidence type="ECO:0000256" key="1">
    <source>
        <dbReference type="SAM" id="MobiDB-lite"/>
    </source>
</evidence>
<feature type="signal peptide" evidence="2">
    <location>
        <begin position="1"/>
        <end position="30"/>
    </location>
</feature>
<dbReference type="Proteomes" id="UP000007431">
    <property type="component" value="Unassembled WGS sequence"/>
</dbReference>
<evidence type="ECO:0000313" key="3">
    <source>
        <dbReference type="EMBL" id="EFI96981.1"/>
    </source>
</evidence>
<keyword evidence="4" id="KW-1185">Reference proteome</keyword>
<evidence type="ECO:0000256" key="2">
    <source>
        <dbReference type="SAM" id="SignalP"/>
    </source>
</evidence>
<feature type="compositionally biased region" description="Polar residues" evidence="1">
    <location>
        <begin position="90"/>
        <end position="117"/>
    </location>
</feature>
<evidence type="ECO:0000313" key="4">
    <source>
        <dbReference type="Proteomes" id="UP000007431"/>
    </source>
</evidence>
<name>D8Q5K3_SCHCM</name>
<feature type="region of interest" description="Disordered" evidence="1">
    <location>
        <begin position="152"/>
        <end position="172"/>
    </location>
</feature>
<keyword evidence="2" id="KW-0732">Signal</keyword>
<accession>D8Q5K3</accession>
<dbReference type="EMBL" id="GL377306">
    <property type="protein sequence ID" value="EFI96981.1"/>
    <property type="molecule type" value="Genomic_DNA"/>
</dbReference>
<dbReference type="GeneID" id="9596415"/>
<dbReference type="InParanoid" id="D8Q5K3"/>
<dbReference type="RefSeq" id="XP_003031884.1">
    <property type="nucleotide sequence ID" value="XM_003031838.1"/>
</dbReference>
<sequence>MHSAACLPASALCLLLLLLVLCVYFEYTWAPPNSAPALPAVATCHVIIATAQHGDTSCSAVRGQRQSRQRLPPACLPSIPSTLNDICRSESVNSDDGQITDSPQHPDLPSTSPSCLTTPRIWRELNKQRKRARGRAPTCAESATLKTALRKMGVKSKTRSPNSHGRRRFSTAAWRPSRAGRVLRAAAVPGSVRDEFGNVPRWELEQTRWRALGNAASLCMLSLCPYPGIGAVATGRDSQAVGIGADTKADKDARRQQRLQGGCFD</sequence>
<feature type="region of interest" description="Disordered" evidence="1">
    <location>
        <begin position="90"/>
        <end position="119"/>
    </location>
</feature>
<dbReference type="KEGG" id="scm:SCHCO_02732484"/>
<dbReference type="HOGENOM" id="CLU_1050346_0_0_1"/>
<dbReference type="AlphaFoldDB" id="D8Q5K3"/>
<proteinExistence type="predicted"/>
<protein>
    <submittedName>
        <fullName evidence="3">Uncharacterized protein</fullName>
    </submittedName>
</protein>
<organism evidence="4">
    <name type="scientific">Schizophyllum commune (strain H4-8 / FGSC 9210)</name>
    <name type="common">Split gill fungus</name>
    <dbReference type="NCBI Taxonomy" id="578458"/>
    <lineage>
        <taxon>Eukaryota</taxon>
        <taxon>Fungi</taxon>
        <taxon>Dikarya</taxon>
        <taxon>Basidiomycota</taxon>
        <taxon>Agaricomycotina</taxon>
        <taxon>Agaricomycetes</taxon>
        <taxon>Agaricomycetidae</taxon>
        <taxon>Agaricales</taxon>
        <taxon>Schizophyllaceae</taxon>
        <taxon>Schizophyllum</taxon>
    </lineage>
</organism>
<gene>
    <name evidence="3" type="ORF">SCHCODRAFT_235037</name>
</gene>
<dbReference type="VEuPathDB" id="FungiDB:SCHCODRAFT_02732484"/>
<feature type="chain" id="PRO_5003120609" evidence="2">
    <location>
        <begin position="31"/>
        <end position="265"/>
    </location>
</feature>